<keyword evidence="13" id="KW-1185">Reference proteome</keyword>
<keyword evidence="6" id="KW-0963">Cytoplasm</keyword>
<evidence type="ECO:0000256" key="7">
    <source>
        <dbReference type="ARBA" id="ARBA00022618"/>
    </source>
</evidence>
<comment type="caution">
    <text evidence="12">The sequence shown here is derived from an EMBL/GenBank/DDBJ whole genome shotgun (WGS) entry which is preliminary data.</text>
</comment>
<evidence type="ECO:0000256" key="5">
    <source>
        <dbReference type="ARBA" id="ARBA00022454"/>
    </source>
</evidence>
<dbReference type="GO" id="GO:0003682">
    <property type="term" value="F:chromatin binding"/>
    <property type="evidence" value="ECO:0007669"/>
    <property type="project" value="TreeGrafter"/>
</dbReference>
<gene>
    <name evidence="12" type="ORF">AFUS01_LOCUS39521</name>
</gene>
<feature type="compositionally biased region" description="Low complexity" evidence="11">
    <location>
        <begin position="17"/>
        <end position="27"/>
    </location>
</feature>
<dbReference type="EMBL" id="CAJVCH010552476">
    <property type="protein sequence ID" value="CAG7829668.1"/>
    <property type="molecule type" value="Genomic_DNA"/>
</dbReference>
<dbReference type="Proteomes" id="UP000708208">
    <property type="component" value="Unassembled WGS sequence"/>
</dbReference>
<keyword evidence="9" id="KW-0226">DNA condensation</keyword>
<evidence type="ECO:0000256" key="6">
    <source>
        <dbReference type="ARBA" id="ARBA00022490"/>
    </source>
</evidence>
<dbReference type="AlphaFoldDB" id="A0A8J2L6V5"/>
<dbReference type="GO" id="GO:0007076">
    <property type="term" value="P:mitotic chromosome condensation"/>
    <property type="evidence" value="ECO:0007669"/>
    <property type="project" value="InterPro"/>
</dbReference>
<feature type="compositionally biased region" description="Acidic residues" evidence="11">
    <location>
        <begin position="97"/>
        <end position="106"/>
    </location>
</feature>
<dbReference type="GO" id="GO:0051301">
    <property type="term" value="P:cell division"/>
    <property type="evidence" value="ECO:0007669"/>
    <property type="project" value="UniProtKB-KW"/>
</dbReference>
<comment type="subcellular location">
    <subcellularLocation>
        <location evidence="1">Chromosome</location>
    </subcellularLocation>
    <subcellularLocation>
        <location evidence="2">Cytoplasm</location>
    </subcellularLocation>
</comment>
<dbReference type="GO" id="GO:0005737">
    <property type="term" value="C:cytoplasm"/>
    <property type="evidence" value="ECO:0007669"/>
    <property type="project" value="UniProtKB-SubCell"/>
</dbReference>
<keyword evidence="10" id="KW-0131">Cell cycle</keyword>
<dbReference type="PANTHER" id="PTHR13108">
    <property type="entry name" value="CONDENSIN COMPLEX SUBUNIT 2"/>
    <property type="match status" value="1"/>
</dbReference>
<feature type="region of interest" description="Disordered" evidence="11">
    <location>
        <begin position="1"/>
        <end position="35"/>
    </location>
</feature>
<evidence type="ECO:0000256" key="1">
    <source>
        <dbReference type="ARBA" id="ARBA00004286"/>
    </source>
</evidence>
<reference evidence="12" key="1">
    <citation type="submission" date="2021-06" db="EMBL/GenBank/DDBJ databases">
        <authorList>
            <person name="Hodson N. C."/>
            <person name="Mongue J. A."/>
            <person name="Jaron S. K."/>
        </authorList>
    </citation>
    <scope>NUCLEOTIDE SEQUENCE</scope>
</reference>
<keyword evidence="7" id="KW-0132">Cell division</keyword>
<organism evidence="12 13">
    <name type="scientific">Allacma fusca</name>
    <dbReference type="NCBI Taxonomy" id="39272"/>
    <lineage>
        <taxon>Eukaryota</taxon>
        <taxon>Metazoa</taxon>
        <taxon>Ecdysozoa</taxon>
        <taxon>Arthropoda</taxon>
        <taxon>Hexapoda</taxon>
        <taxon>Collembola</taxon>
        <taxon>Symphypleona</taxon>
        <taxon>Sminthuridae</taxon>
        <taxon>Allacma</taxon>
    </lineage>
</organism>
<evidence type="ECO:0000256" key="9">
    <source>
        <dbReference type="ARBA" id="ARBA00023067"/>
    </source>
</evidence>
<evidence type="ECO:0000313" key="12">
    <source>
        <dbReference type="EMBL" id="CAG7829668.1"/>
    </source>
</evidence>
<keyword evidence="5" id="KW-0158">Chromosome</keyword>
<feature type="compositionally biased region" description="Low complexity" evidence="11">
    <location>
        <begin position="87"/>
        <end position="96"/>
    </location>
</feature>
<dbReference type="GO" id="GO:0000796">
    <property type="term" value="C:condensin complex"/>
    <property type="evidence" value="ECO:0007669"/>
    <property type="project" value="InterPro"/>
</dbReference>
<evidence type="ECO:0000256" key="8">
    <source>
        <dbReference type="ARBA" id="ARBA00022776"/>
    </source>
</evidence>
<accession>A0A8J2L6V5</accession>
<evidence type="ECO:0000313" key="13">
    <source>
        <dbReference type="Proteomes" id="UP000708208"/>
    </source>
</evidence>
<dbReference type="PANTHER" id="PTHR13108:SF9">
    <property type="entry name" value="CONDENSIN COMPLEX SUBUNIT 2"/>
    <property type="match status" value="1"/>
</dbReference>
<evidence type="ECO:0000256" key="3">
    <source>
        <dbReference type="ARBA" id="ARBA00009471"/>
    </source>
</evidence>
<name>A0A8J2L6V5_9HEXA</name>
<proteinExistence type="inferred from homology"/>
<sequence>MKRRCTKAWGRNGKVLSNGSEESGNSDSSDEKRMLLGYGIDMMEESHKVMYRKNQSTGQDSGIFCSQENTITDQEIDSLPLEEASERSSCSRSVDSSADDDSDESAPDVGSFEEASVTPEVAQQIFADCCALYKARKISADNAFKLKLVECLSEILKLEQFVGNLMLATHAVEIGGMIYRCRVDCTYRSTCRLVEFVSRFVEKEHDNVSAEQEQFQVEKPQVLAAGKNRQRLSKGRFVTDDDGKLNVQFEYKSSDAASRRVSLQTNLTRYINEDMDFNYSSYFKSMHYQEAAEQRALVSDVTTELSYGKWTQCHAVLTVIRK</sequence>
<keyword evidence="8" id="KW-0498">Mitosis</keyword>
<feature type="region of interest" description="Disordered" evidence="11">
    <location>
        <begin position="77"/>
        <end position="115"/>
    </location>
</feature>
<dbReference type="InterPro" id="IPR022816">
    <property type="entry name" value="Condensin_barren_su2"/>
</dbReference>
<evidence type="ECO:0000256" key="2">
    <source>
        <dbReference type="ARBA" id="ARBA00004496"/>
    </source>
</evidence>
<comment type="similarity">
    <text evidence="3">Belongs to the CND2 (condensin subunit 2) family.</text>
</comment>
<evidence type="ECO:0000256" key="11">
    <source>
        <dbReference type="SAM" id="MobiDB-lite"/>
    </source>
</evidence>
<dbReference type="OrthoDB" id="362021at2759"/>
<evidence type="ECO:0000256" key="10">
    <source>
        <dbReference type="ARBA" id="ARBA00023306"/>
    </source>
</evidence>
<dbReference type="Pfam" id="PF05786">
    <property type="entry name" value="Cnd2"/>
    <property type="match status" value="1"/>
</dbReference>
<evidence type="ECO:0000256" key="4">
    <source>
        <dbReference type="ARBA" id="ARBA00016065"/>
    </source>
</evidence>
<protein>
    <recommendedName>
        <fullName evidence="4">Condensin complex subunit 2</fullName>
    </recommendedName>
</protein>